<dbReference type="InterPro" id="IPR014973">
    <property type="entry name" value="DUF1835"/>
</dbReference>
<organism evidence="3 4">
    <name type="scientific">Thermobacillus xylanilyticus</name>
    <dbReference type="NCBI Taxonomy" id="76633"/>
    <lineage>
        <taxon>Bacteria</taxon>
        <taxon>Bacillati</taxon>
        <taxon>Bacillota</taxon>
        <taxon>Bacilli</taxon>
        <taxon>Bacillales</taxon>
        <taxon>Paenibacillaceae</taxon>
        <taxon>Thermobacillus</taxon>
    </lineage>
</organism>
<evidence type="ECO:0000313" key="4">
    <source>
        <dbReference type="Proteomes" id="UP000681526"/>
    </source>
</evidence>
<dbReference type="InterPro" id="IPR022123">
    <property type="entry name" value="DUF3658"/>
</dbReference>
<feature type="domain" description="DUF1835" evidence="1">
    <location>
        <begin position="73"/>
        <end position="192"/>
    </location>
</feature>
<proteinExistence type="predicted"/>
<sequence>MNEIMDIKKAVDRLSPDNAKSILRLVLHQIRLLKEQTASPEGAAAGLMELYDRLMTYDDRKLSWDPDPGCTHVHIVTGESFAGSMKLALRELGRADTHKIVTLNDNYAIGPIGGLDTPEGRQARRDWFKHNIAAALEDDADSEAEYDALLRKLDQIPEQAEIIVWASRSVYEQTGMRYALHLLRHKPNAIRVCDACAICDTLDKRPDHSETYRRSGEIVPDKLREALLQAEHGSRLSAGDIRRLAEEWTAIAEQGGVLRIWRDGAVREVPADHFDPYLLEMLEQVTNAADAGGFVKAARIVGAAIGHCEQDIGDAYFEYRLRELIYAGVLEVRGIPAGLRYYSVRRK</sequence>
<dbReference type="Proteomes" id="UP000681526">
    <property type="component" value="Unassembled WGS sequence"/>
</dbReference>
<dbReference type="RefSeq" id="WP_213483937.1">
    <property type="nucleotide sequence ID" value="NZ_CAJRAY010000026.1"/>
</dbReference>
<name>A0ABN7RPP1_THEXY</name>
<comment type="caution">
    <text evidence="3">The sequence shown here is derived from an EMBL/GenBank/DDBJ whole genome shotgun (WGS) entry which is preliminary data.</text>
</comment>
<accession>A0ABN7RPP1</accession>
<evidence type="ECO:0000313" key="3">
    <source>
        <dbReference type="EMBL" id="CAG5082924.1"/>
    </source>
</evidence>
<keyword evidence="4" id="KW-1185">Reference proteome</keyword>
<reference evidence="3 4" key="1">
    <citation type="submission" date="2021-04" db="EMBL/GenBank/DDBJ databases">
        <authorList>
            <person name="Rakotoarivonina H."/>
        </authorList>
    </citation>
    <scope>NUCLEOTIDE SEQUENCE [LARGE SCALE GENOMIC DNA]</scope>
    <source>
        <strain evidence="3 4">XE</strain>
    </source>
</reference>
<dbReference type="EMBL" id="CAJRAY010000026">
    <property type="protein sequence ID" value="CAG5082924.1"/>
    <property type="molecule type" value="Genomic_DNA"/>
</dbReference>
<gene>
    <name evidence="3" type="primary">txxe 1501</name>
    <name evidence="3" type="ORF">TXXE_06545</name>
</gene>
<dbReference type="Pfam" id="PF12395">
    <property type="entry name" value="DUF3658"/>
    <property type="match status" value="1"/>
</dbReference>
<evidence type="ECO:0000259" key="1">
    <source>
        <dbReference type="Pfam" id="PF08874"/>
    </source>
</evidence>
<evidence type="ECO:0000259" key="2">
    <source>
        <dbReference type="Pfam" id="PF12395"/>
    </source>
</evidence>
<evidence type="ECO:0008006" key="5">
    <source>
        <dbReference type="Google" id="ProtNLM"/>
    </source>
</evidence>
<feature type="domain" description="DUF3658" evidence="2">
    <location>
        <begin position="232"/>
        <end position="342"/>
    </location>
</feature>
<protein>
    <recommendedName>
        <fullName evidence="5">DUF1835 domain-containing protein</fullName>
    </recommendedName>
</protein>
<dbReference type="Pfam" id="PF08874">
    <property type="entry name" value="DUF1835"/>
    <property type="match status" value="1"/>
</dbReference>